<dbReference type="PANTHER" id="PTHR14187">
    <property type="entry name" value="ALPHA KINASE/ELONGATION FACTOR 2 KINASE"/>
    <property type="match status" value="1"/>
</dbReference>
<dbReference type="CDD" id="cd10170">
    <property type="entry name" value="ASKHA_NBD_HSP70"/>
    <property type="match status" value="1"/>
</dbReference>
<organism evidence="1 2">
    <name type="scientific">Immersiella caudata</name>
    <dbReference type="NCBI Taxonomy" id="314043"/>
    <lineage>
        <taxon>Eukaryota</taxon>
        <taxon>Fungi</taxon>
        <taxon>Dikarya</taxon>
        <taxon>Ascomycota</taxon>
        <taxon>Pezizomycotina</taxon>
        <taxon>Sordariomycetes</taxon>
        <taxon>Sordariomycetidae</taxon>
        <taxon>Sordariales</taxon>
        <taxon>Lasiosphaeriaceae</taxon>
        <taxon>Immersiella</taxon>
    </lineage>
</organism>
<comment type="caution">
    <text evidence="1">The sequence shown here is derived from an EMBL/GenBank/DDBJ whole genome shotgun (WGS) entry which is preliminary data.</text>
</comment>
<dbReference type="InterPro" id="IPR043129">
    <property type="entry name" value="ATPase_NBD"/>
</dbReference>
<dbReference type="PANTHER" id="PTHR14187:SF5">
    <property type="entry name" value="HEAT SHOCK 70 KDA PROTEIN 12A"/>
    <property type="match status" value="1"/>
</dbReference>
<dbReference type="Gene3D" id="3.90.640.10">
    <property type="entry name" value="Actin, Chain A, domain 4"/>
    <property type="match status" value="1"/>
</dbReference>
<dbReference type="EMBL" id="JAULSU010000003">
    <property type="protein sequence ID" value="KAK0622409.1"/>
    <property type="molecule type" value="Genomic_DNA"/>
</dbReference>
<sequence length="433" mass="48389">MKADWGEDFQTSTPIEYILTVPAVWSDKAKSDTLYCASQAGFGSVGKIRLITEPEAAAIYTLHQLPDFMVKKGDVFITCDCGGGTVDLTTYMVSNTDPHLRVNELTMGSGGLCGSVYLNKRFEELVRGRIGKQIDALSKSEALEAMDEMQRIFNDERLELTQNEQLTVPAVVKGTEEAQVEDSQLAVTAADLRDQVFEPVIRQILQHITGQLERVEDAPGSPSVTAILLVGGFGSSTYLRKRVESHFDGEDLPKIKVIQPVNAWSAVTLGALLRGIEGGIVETRIIRAAYGVQAREPWTPEVHEQGELKRTAEKNKYLDPSEAFTNEKIVVFPFYRALSSLDDLVFRTNLISYAGDDEKPPYFFNPDTKVVGTLVSDLSKIPKEKFEVTHSSRGSYYKIWYQVEMRFEAMITFRLRFDGETLGEIALDYSHSR</sequence>
<proteinExistence type="predicted"/>
<dbReference type="AlphaFoldDB" id="A0AA39WVI6"/>
<dbReference type="Proteomes" id="UP001175000">
    <property type="component" value="Unassembled WGS sequence"/>
</dbReference>
<dbReference type="Gene3D" id="3.30.420.40">
    <property type="match status" value="2"/>
</dbReference>
<reference evidence="1" key="1">
    <citation type="submission" date="2023-06" db="EMBL/GenBank/DDBJ databases">
        <title>Genome-scale phylogeny and comparative genomics of the fungal order Sordariales.</title>
        <authorList>
            <consortium name="Lawrence Berkeley National Laboratory"/>
            <person name="Hensen N."/>
            <person name="Bonometti L."/>
            <person name="Westerberg I."/>
            <person name="Brannstrom I.O."/>
            <person name="Guillou S."/>
            <person name="Cros-Aarteil S."/>
            <person name="Calhoun S."/>
            <person name="Haridas S."/>
            <person name="Kuo A."/>
            <person name="Mondo S."/>
            <person name="Pangilinan J."/>
            <person name="Riley R."/>
            <person name="Labutti K."/>
            <person name="Andreopoulos B."/>
            <person name="Lipzen A."/>
            <person name="Chen C."/>
            <person name="Yanf M."/>
            <person name="Daum C."/>
            <person name="Ng V."/>
            <person name="Clum A."/>
            <person name="Steindorff A."/>
            <person name="Ohm R."/>
            <person name="Martin F."/>
            <person name="Silar P."/>
            <person name="Natvig D."/>
            <person name="Lalanne C."/>
            <person name="Gautier V."/>
            <person name="Ament-Velasquez S.L."/>
            <person name="Kruys A."/>
            <person name="Hutchinson M.I."/>
            <person name="Powell A.J."/>
            <person name="Barry K."/>
            <person name="Miller A.N."/>
            <person name="Grigoriev I.V."/>
            <person name="Debuchy R."/>
            <person name="Gladieux P."/>
            <person name="Thoren M.H."/>
            <person name="Johannesson H."/>
        </authorList>
    </citation>
    <scope>NUCLEOTIDE SEQUENCE</scope>
    <source>
        <strain evidence="1">CBS 606.72</strain>
    </source>
</reference>
<protein>
    <recommendedName>
        <fullName evidence="3">Actin-like ATPase domain-containing protein</fullName>
    </recommendedName>
</protein>
<keyword evidence="2" id="KW-1185">Reference proteome</keyword>
<evidence type="ECO:0000313" key="1">
    <source>
        <dbReference type="EMBL" id="KAK0622409.1"/>
    </source>
</evidence>
<name>A0AA39WVI6_9PEZI</name>
<evidence type="ECO:0000313" key="2">
    <source>
        <dbReference type="Proteomes" id="UP001175000"/>
    </source>
</evidence>
<gene>
    <name evidence="1" type="ORF">B0T14DRAFT_580535</name>
</gene>
<accession>A0AA39WVI6</accession>
<evidence type="ECO:0008006" key="3">
    <source>
        <dbReference type="Google" id="ProtNLM"/>
    </source>
</evidence>
<dbReference type="SUPFAM" id="SSF53067">
    <property type="entry name" value="Actin-like ATPase domain"/>
    <property type="match status" value="2"/>
</dbReference>